<evidence type="ECO:0000256" key="7">
    <source>
        <dbReference type="PIRSR" id="PIRSR601088-1"/>
    </source>
</evidence>
<evidence type="ECO:0000256" key="4">
    <source>
        <dbReference type="ARBA" id="ARBA00023027"/>
    </source>
</evidence>
<feature type="active site" description="Proton donor" evidence="7">
    <location>
        <position position="172"/>
    </location>
</feature>
<dbReference type="SUPFAM" id="SSF56327">
    <property type="entry name" value="LDH C-terminal domain-like"/>
    <property type="match status" value="1"/>
</dbReference>
<keyword evidence="3 11" id="KW-0378">Hydrolase</keyword>
<dbReference type="InterPro" id="IPR015955">
    <property type="entry name" value="Lactate_DH/Glyco_Ohase_4_C"/>
</dbReference>
<gene>
    <name evidence="13" type="ORF">C9J27_00650</name>
</gene>
<keyword evidence="9" id="KW-0533">Nickel</keyword>
<dbReference type="Gene3D" id="3.90.110.10">
    <property type="entry name" value="Lactate dehydrogenase/glycoside hydrolase, family 4, C-terminal"/>
    <property type="match status" value="1"/>
</dbReference>
<feature type="binding site" evidence="8">
    <location>
        <position position="148"/>
    </location>
    <ligand>
        <name>substrate</name>
    </ligand>
</feature>
<evidence type="ECO:0000259" key="12">
    <source>
        <dbReference type="Pfam" id="PF11975"/>
    </source>
</evidence>
<dbReference type="EMBL" id="PYNF01000001">
    <property type="protein sequence ID" value="PSV01602.1"/>
    <property type="molecule type" value="Genomic_DNA"/>
</dbReference>
<dbReference type="InterPro" id="IPR001088">
    <property type="entry name" value="Glyco_hydro_4"/>
</dbReference>
<keyword evidence="4 11" id="KW-0520">NAD</keyword>
<dbReference type="AlphaFoldDB" id="A0A2T3KNE6"/>
<dbReference type="GO" id="GO:0016616">
    <property type="term" value="F:oxidoreductase activity, acting on the CH-OH group of donors, NAD or NADP as acceptor"/>
    <property type="evidence" value="ECO:0007669"/>
    <property type="project" value="InterPro"/>
</dbReference>
<dbReference type="GO" id="GO:0046872">
    <property type="term" value="F:metal ion binding"/>
    <property type="evidence" value="ECO:0007669"/>
    <property type="project" value="UniProtKB-KW"/>
</dbReference>
<evidence type="ECO:0000313" key="13">
    <source>
        <dbReference type="EMBL" id="PSV01602.1"/>
    </source>
</evidence>
<feature type="binding site" evidence="9">
    <location>
        <position position="171"/>
    </location>
    <ligand>
        <name>Mn(2+)</name>
        <dbReference type="ChEBI" id="CHEBI:29035"/>
    </ligand>
</feature>
<feature type="binding site" evidence="9">
    <location>
        <position position="201"/>
    </location>
    <ligand>
        <name>Mn(2+)</name>
        <dbReference type="ChEBI" id="CHEBI:29035"/>
    </ligand>
</feature>
<evidence type="ECO:0000256" key="1">
    <source>
        <dbReference type="ARBA" id="ARBA00010141"/>
    </source>
</evidence>
<keyword evidence="5 9" id="KW-0464">Manganese</keyword>
<evidence type="ECO:0000256" key="9">
    <source>
        <dbReference type="PIRSR" id="PIRSR601088-3"/>
    </source>
</evidence>
<proteinExistence type="inferred from homology"/>
<dbReference type="RefSeq" id="WP_065173805.1">
    <property type="nucleotide sequence ID" value="NZ_JAUZMX010000001.1"/>
</dbReference>
<dbReference type="PANTHER" id="PTHR32092:SF14">
    <property type="entry name" value="MALTOSE-6'-PHOSPHATE GLUCOSIDASE"/>
    <property type="match status" value="1"/>
</dbReference>
<feature type="site" description="Increases basicity of active site Tyr" evidence="10">
    <location>
        <position position="110"/>
    </location>
</feature>
<evidence type="ECO:0000256" key="10">
    <source>
        <dbReference type="PIRSR" id="PIRSR601088-4"/>
    </source>
</evidence>
<protein>
    <submittedName>
        <fullName evidence="13">6-phospho-alpha-glucosidase</fullName>
    </submittedName>
</protein>
<dbReference type="GO" id="GO:0005975">
    <property type="term" value="P:carbohydrate metabolic process"/>
    <property type="evidence" value="ECO:0007669"/>
    <property type="project" value="InterPro"/>
</dbReference>
<evidence type="ECO:0000256" key="11">
    <source>
        <dbReference type="RuleBase" id="RU361152"/>
    </source>
</evidence>
<evidence type="ECO:0000256" key="6">
    <source>
        <dbReference type="ARBA" id="ARBA00023295"/>
    </source>
</evidence>
<dbReference type="SUPFAM" id="SSF51735">
    <property type="entry name" value="NAD(P)-binding Rossmann-fold domains"/>
    <property type="match status" value="1"/>
</dbReference>
<dbReference type="Pfam" id="PF11975">
    <property type="entry name" value="Glyco_hydro_4C"/>
    <property type="match status" value="1"/>
</dbReference>
<reference evidence="13 14" key="1">
    <citation type="submission" date="2018-01" db="EMBL/GenBank/DDBJ databases">
        <title>Whole genome sequencing of Histamine producing bacteria.</title>
        <authorList>
            <person name="Butler K."/>
        </authorList>
    </citation>
    <scope>NUCLEOTIDE SEQUENCE [LARGE SCALE GENOMIC DNA]</scope>
    <source>
        <strain evidence="13 14">FS-7.2</strain>
    </source>
</reference>
<dbReference type="InterPro" id="IPR036291">
    <property type="entry name" value="NAD(P)-bd_dom_sf"/>
</dbReference>
<feature type="binding site" evidence="8">
    <location>
        <position position="94"/>
    </location>
    <ligand>
        <name>substrate</name>
    </ligand>
</feature>
<feature type="active site" description="Proton acceptor" evidence="7">
    <location>
        <position position="264"/>
    </location>
</feature>
<sequence>MERKNLTIVGGGSTYTLGILMSLIEEKVTFPLKSIRFYDIDSERQRFNAEAAKILLQELYPEVEEVIYTTNKDVAFTGADVLFLQIRTGGLEMREKDEQIALSHGCVGQETCGAGGMAYGLRSIGDMITLVKDIRQYAPEAWILNYTNPAAIVAEATTRVFPDDKKLINMCDMPCIIMESYADMLGCELWDLVPEYFGLNHYGWFTRILHRNGEDLTQKIKDCIINQGFSATSNFIANEPSWQETFKNMQTMLKDNPEFLPNTYLQYYLYPQKMVAKEDINNTRARQVIDGREKEMYTICKDIIDSGTAANANLESDTHGVYMIRVAESVVFNKGYRYLSIVKNNGIISNLQDDAMVEVPASLYSDGVKPYAIGEIPTFQKAMIESQLGYEKLVVDAWFEGSRQKLINALTLNRTVINVPTAIKIVDDVLAANKAYLPQFFNDNK</sequence>
<dbReference type="GO" id="GO:0004553">
    <property type="term" value="F:hydrolase activity, hydrolyzing O-glycosyl compounds"/>
    <property type="evidence" value="ECO:0007669"/>
    <property type="project" value="InterPro"/>
</dbReference>
<dbReference type="Gene3D" id="3.40.50.720">
    <property type="entry name" value="NAD(P)-binding Rossmann-like Domain"/>
    <property type="match status" value="1"/>
</dbReference>
<accession>A0A2T3KNE6</accession>
<evidence type="ECO:0000256" key="2">
    <source>
        <dbReference type="ARBA" id="ARBA00022723"/>
    </source>
</evidence>
<keyword evidence="6 11" id="KW-0326">Glycosidase</keyword>
<name>A0A2T3KNE6_9GAMM</name>
<dbReference type="Pfam" id="PF02056">
    <property type="entry name" value="Glyco_hydro_4"/>
    <property type="match status" value="1"/>
</dbReference>
<dbReference type="InterPro" id="IPR022616">
    <property type="entry name" value="Glyco_hydro_4_C"/>
</dbReference>
<dbReference type="PROSITE" id="PS01324">
    <property type="entry name" value="GLYCOSYL_HYDROL_F4"/>
    <property type="match status" value="1"/>
</dbReference>
<organism evidence="13 14">
    <name type="scientific">Photobacterium kishitanii</name>
    <dbReference type="NCBI Taxonomy" id="318456"/>
    <lineage>
        <taxon>Bacteria</taxon>
        <taxon>Pseudomonadati</taxon>
        <taxon>Pseudomonadota</taxon>
        <taxon>Gammaproteobacteria</taxon>
        <taxon>Vibrionales</taxon>
        <taxon>Vibrionaceae</taxon>
        <taxon>Photobacterium</taxon>
    </lineage>
</organism>
<dbReference type="InterPro" id="IPR019802">
    <property type="entry name" value="GlycHydrolase_4_CS"/>
</dbReference>
<dbReference type="Proteomes" id="UP000241426">
    <property type="component" value="Unassembled WGS sequence"/>
</dbReference>
<comment type="caution">
    <text evidence="13">The sequence shown here is derived from an EMBL/GenBank/DDBJ whole genome shotgun (WGS) entry which is preliminary data.</text>
</comment>
<comment type="cofactor">
    <cofactor evidence="11">
        <name>NAD(+)</name>
        <dbReference type="ChEBI" id="CHEBI:57540"/>
    </cofactor>
    <text evidence="11">Binds 1 NAD(+) per subunit.</text>
</comment>
<dbReference type="PANTHER" id="PTHR32092">
    <property type="entry name" value="6-PHOSPHO-BETA-GLUCOSIDASE-RELATED"/>
    <property type="match status" value="1"/>
</dbReference>
<evidence type="ECO:0000313" key="14">
    <source>
        <dbReference type="Proteomes" id="UP000241426"/>
    </source>
</evidence>
<keyword evidence="9" id="KW-0170">Cobalt</keyword>
<dbReference type="PRINTS" id="PR00732">
    <property type="entry name" value="GLHYDRLASE4"/>
</dbReference>
<keyword evidence="9" id="KW-0408">Iron</keyword>
<feature type="binding site" evidence="8">
    <location>
        <position position="284"/>
    </location>
    <ligand>
        <name>substrate</name>
    </ligand>
</feature>
<evidence type="ECO:0000256" key="3">
    <source>
        <dbReference type="ARBA" id="ARBA00022801"/>
    </source>
</evidence>
<evidence type="ECO:0000256" key="5">
    <source>
        <dbReference type="ARBA" id="ARBA00023211"/>
    </source>
</evidence>
<evidence type="ECO:0000256" key="8">
    <source>
        <dbReference type="PIRSR" id="PIRSR601088-2"/>
    </source>
</evidence>
<keyword evidence="2 9" id="KW-0479">Metal-binding</keyword>
<feature type="domain" description="Glycosyl hydrolase family 4 C-terminal" evidence="12">
    <location>
        <begin position="196"/>
        <end position="416"/>
    </location>
</feature>
<comment type="similarity">
    <text evidence="1 11">Belongs to the glycosyl hydrolase 4 family.</text>
</comment>